<dbReference type="VEuPathDB" id="FungiDB:PYU1_G001599"/>
<dbReference type="InParanoid" id="K3W9F8"/>
<protein>
    <recommendedName>
        <fullName evidence="3">M96 mating-specific protein family</fullName>
    </recommendedName>
</protein>
<dbReference type="Proteomes" id="UP000019132">
    <property type="component" value="Unassembled WGS sequence"/>
</dbReference>
<organism evidence="1 2">
    <name type="scientific">Globisporangium ultimum (strain ATCC 200006 / CBS 805.95 / DAOM BR144)</name>
    <name type="common">Pythium ultimum</name>
    <dbReference type="NCBI Taxonomy" id="431595"/>
    <lineage>
        <taxon>Eukaryota</taxon>
        <taxon>Sar</taxon>
        <taxon>Stramenopiles</taxon>
        <taxon>Oomycota</taxon>
        <taxon>Peronosporomycetes</taxon>
        <taxon>Pythiales</taxon>
        <taxon>Pythiaceae</taxon>
        <taxon>Globisporangium</taxon>
    </lineage>
</organism>
<proteinExistence type="predicted"/>
<reference evidence="1" key="3">
    <citation type="submission" date="2015-02" db="UniProtKB">
        <authorList>
            <consortium name="EnsemblProtists"/>
        </authorList>
    </citation>
    <scope>IDENTIFICATION</scope>
    <source>
        <strain evidence="1">DAOM BR144</strain>
    </source>
</reference>
<accession>K3W9F8</accession>
<evidence type="ECO:0000313" key="2">
    <source>
        <dbReference type="Proteomes" id="UP000019132"/>
    </source>
</evidence>
<evidence type="ECO:0000313" key="1">
    <source>
        <dbReference type="EnsemblProtists" id="PYU1_T001599"/>
    </source>
</evidence>
<evidence type="ECO:0008006" key="3">
    <source>
        <dbReference type="Google" id="ProtNLM"/>
    </source>
</evidence>
<keyword evidence="2" id="KW-1185">Reference proteome</keyword>
<sequence length="446" mass="50001">MLLGDPFTEALVLDAQPSAPHESSLSRSNSLRSSIPAQATLAAFLAEMDQLDDLVLSSDESIASSTDAPFSFESFLSNVTPVASTDASRAIAVALEPARRTPRVLKRRIRPKEEIETLRITATKLQQQLDDMQTKIAPSRDPTSSEVVPAKLVRMSPPRLPEETEQERKNRELRQQLKLQLTFTDRLGQELTKCQKDTVSAAGMVDSTAQKSTELTSSDYIVFYEALAGKLDTIYTELKSVFDDVDLLSSPTPEFKDAQIVYDDDQVATLQFRDAKVVPFDFQYVCDTAWQLVRSEAVNSGQDSSELILQDNDVLLLKKPFMIQGEDDPDLEICVPVRAVAKRFMSKDRMVVCWDGTADWPRELVDSQRAQSVSMYERGWGVVAPMPGHPGMSSLHMCMLTKPGVSDARLLSRREDLAQLVIPSYQKMLDSRYQMIENMLFDKKPY</sequence>
<dbReference type="AlphaFoldDB" id="K3W9F8"/>
<name>K3W9F8_GLOUD</name>
<dbReference type="HOGENOM" id="CLU_504821_0_0_1"/>
<dbReference type="eggNOG" id="ENOG502S2XI">
    <property type="taxonomic scope" value="Eukaryota"/>
</dbReference>
<reference evidence="2" key="2">
    <citation type="submission" date="2010-04" db="EMBL/GenBank/DDBJ databases">
        <authorList>
            <person name="Buell R."/>
            <person name="Hamilton J."/>
            <person name="Hostetler J."/>
        </authorList>
    </citation>
    <scope>NUCLEOTIDE SEQUENCE [LARGE SCALE GENOMIC DNA]</scope>
    <source>
        <strain evidence="2">DAOM:BR144</strain>
    </source>
</reference>
<dbReference type="EMBL" id="GL376626">
    <property type="status" value="NOT_ANNOTATED_CDS"/>
    <property type="molecule type" value="Genomic_DNA"/>
</dbReference>
<reference evidence="2" key="1">
    <citation type="journal article" date="2010" name="Genome Biol.">
        <title>Genome sequence of the necrotrophic plant pathogen Pythium ultimum reveals original pathogenicity mechanisms and effector repertoire.</title>
        <authorList>
            <person name="Levesque C.A."/>
            <person name="Brouwer H."/>
            <person name="Cano L."/>
            <person name="Hamilton J.P."/>
            <person name="Holt C."/>
            <person name="Huitema E."/>
            <person name="Raffaele S."/>
            <person name="Robideau G.P."/>
            <person name="Thines M."/>
            <person name="Win J."/>
            <person name="Zerillo M.M."/>
            <person name="Beakes G.W."/>
            <person name="Boore J.L."/>
            <person name="Busam D."/>
            <person name="Dumas B."/>
            <person name="Ferriera S."/>
            <person name="Fuerstenberg S.I."/>
            <person name="Gachon C.M."/>
            <person name="Gaulin E."/>
            <person name="Govers F."/>
            <person name="Grenville-Briggs L."/>
            <person name="Horner N."/>
            <person name="Hostetler J."/>
            <person name="Jiang R.H."/>
            <person name="Johnson J."/>
            <person name="Krajaejun T."/>
            <person name="Lin H."/>
            <person name="Meijer H.J."/>
            <person name="Moore B."/>
            <person name="Morris P."/>
            <person name="Phuntmart V."/>
            <person name="Puiu D."/>
            <person name="Shetty J."/>
            <person name="Stajich J.E."/>
            <person name="Tripathy S."/>
            <person name="Wawra S."/>
            <person name="van West P."/>
            <person name="Whitty B.R."/>
            <person name="Coutinho P.M."/>
            <person name="Henrissat B."/>
            <person name="Martin F."/>
            <person name="Thomas P.D."/>
            <person name="Tyler B.M."/>
            <person name="De Vries R.P."/>
            <person name="Kamoun S."/>
            <person name="Yandell M."/>
            <person name="Tisserat N."/>
            <person name="Buell C.R."/>
        </authorList>
    </citation>
    <scope>NUCLEOTIDE SEQUENCE</scope>
    <source>
        <strain evidence="2">DAOM:BR144</strain>
    </source>
</reference>
<dbReference type="EnsemblProtists" id="PYU1_T001599">
    <property type="protein sequence ID" value="PYU1_T001599"/>
    <property type="gene ID" value="PYU1_G001599"/>
</dbReference>